<dbReference type="InterPro" id="IPR003591">
    <property type="entry name" value="Leu-rich_rpt_typical-subtyp"/>
</dbReference>
<evidence type="ECO:0000313" key="4">
    <source>
        <dbReference type="WBParaSite" id="MCU_003517-RA"/>
    </source>
</evidence>
<evidence type="ECO:0000256" key="1">
    <source>
        <dbReference type="ARBA" id="ARBA00022614"/>
    </source>
</evidence>
<dbReference type="PANTHER" id="PTHR46759:SF1">
    <property type="entry name" value="LEUCINE-RICH REPEAT-CONTAINING PROTEIN 72"/>
    <property type="match status" value="1"/>
</dbReference>
<dbReference type="WBParaSite" id="MCU_003517-RA">
    <property type="protein sequence ID" value="MCU_003517-RA"/>
    <property type="gene ID" value="MCU_003517"/>
</dbReference>
<dbReference type="InterPro" id="IPR032675">
    <property type="entry name" value="LRR_dom_sf"/>
</dbReference>
<proteinExistence type="predicted"/>
<evidence type="ECO:0000256" key="2">
    <source>
        <dbReference type="ARBA" id="ARBA00022737"/>
    </source>
</evidence>
<dbReference type="SUPFAM" id="SSF52075">
    <property type="entry name" value="Outer arm dynein light chain 1"/>
    <property type="match status" value="1"/>
</dbReference>
<dbReference type="SMART" id="SM00369">
    <property type="entry name" value="LRR_TYP"/>
    <property type="match status" value="3"/>
</dbReference>
<sequence>MKEDDVEHSHAARRTIAHQIDSWHRKWRLAHPLSSGPLYQLLDLHLDHAGLRYLPPGVLGALPCLRTLWLRENKLKSLNGGLLRCSCITELKIDGNYLTSIQGELRSLHCLRVLTATRNNIENVKESLDELRQIHRLEVVDFRENPMTSKAGYALTVWKTLLSLSVLDGRGKFQDSASIAAVKCRRMCEGFERSRKTSLNSEPCERFRRNHSRKVFLPKYTETEKLTEKSIINDTVVLRKRIPHSSSGPHSNGDDLFEHFQK</sequence>
<dbReference type="Gene3D" id="3.80.10.10">
    <property type="entry name" value="Ribonuclease Inhibitor"/>
    <property type="match status" value="1"/>
</dbReference>
<accession>A0A5K3EVW6</accession>
<name>A0A5K3EVW6_MESCO</name>
<organism evidence="4">
    <name type="scientific">Mesocestoides corti</name>
    <name type="common">Flatworm</name>
    <dbReference type="NCBI Taxonomy" id="53468"/>
    <lineage>
        <taxon>Eukaryota</taxon>
        <taxon>Metazoa</taxon>
        <taxon>Spiralia</taxon>
        <taxon>Lophotrochozoa</taxon>
        <taxon>Platyhelminthes</taxon>
        <taxon>Cestoda</taxon>
        <taxon>Eucestoda</taxon>
        <taxon>Cyclophyllidea</taxon>
        <taxon>Mesocestoididae</taxon>
        <taxon>Mesocestoides</taxon>
    </lineage>
</organism>
<feature type="compositionally biased region" description="Basic and acidic residues" evidence="3">
    <location>
        <begin position="252"/>
        <end position="262"/>
    </location>
</feature>
<keyword evidence="2" id="KW-0677">Repeat</keyword>
<protein>
    <submittedName>
        <fullName evidence="4">Protein phosphatase 1 regulatory subunit 22</fullName>
    </submittedName>
</protein>
<dbReference type="PANTHER" id="PTHR46759">
    <property type="entry name" value="LEUCINE-RICH REPEAT-CONTAINING PROTEIN 72"/>
    <property type="match status" value="1"/>
</dbReference>
<dbReference type="InterPro" id="IPR042655">
    <property type="entry name" value="LRC72"/>
</dbReference>
<feature type="region of interest" description="Disordered" evidence="3">
    <location>
        <begin position="242"/>
        <end position="262"/>
    </location>
</feature>
<keyword evidence="1" id="KW-0433">Leucine-rich repeat</keyword>
<reference evidence="4" key="1">
    <citation type="submission" date="2019-11" db="UniProtKB">
        <authorList>
            <consortium name="WormBaseParasite"/>
        </authorList>
    </citation>
    <scope>IDENTIFICATION</scope>
</reference>
<dbReference type="AlphaFoldDB" id="A0A5K3EVW6"/>
<evidence type="ECO:0000256" key="3">
    <source>
        <dbReference type="SAM" id="MobiDB-lite"/>
    </source>
</evidence>